<dbReference type="InterPro" id="IPR010841">
    <property type="entry name" value="EF-G-binding_N"/>
</dbReference>
<dbReference type="Proteomes" id="UP001589619">
    <property type="component" value="Unassembled WGS sequence"/>
</dbReference>
<sequence>MHSPFIRNHQYNMIKKQAGLVLYALRTVADRNVIQSVRETAEFTIAELFREPEQRERVQGISRLEIAEQFEAYLAELKSELLEFPPLTEKQIVKLFPKNKKLKVPDLNLLDRRSLSYLSWTDIATNKMFLVYPLDGQWIGLEGSFTPTHKKSYCFVCNRQEDLSLFSALSKKRPEKASPDYYKTVGNYLCTDHEKCNRNITDLSALEKFIAAVTQ</sequence>
<feature type="domain" description="Elongation factor G-binding protein C-terminal treble-clef zinc-finger" evidence="2">
    <location>
        <begin position="99"/>
        <end position="203"/>
    </location>
</feature>
<keyword evidence="4" id="KW-1185">Reference proteome</keyword>
<evidence type="ECO:0000259" key="2">
    <source>
        <dbReference type="Pfam" id="PF16571"/>
    </source>
</evidence>
<evidence type="ECO:0000313" key="3">
    <source>
        <dbReference type="EMBL" id="MFB9752155.1"/>
    </source>
</evidence>
<organism evidence="3 4">
    <name type="scientific">Paenibacillus hodogayensis</name>
    <dbReference type="NCBI Taxonomy" id="279208"/>
    <lineage>
        <taxon>Bacteria</taxon>
        <taxon>Bacillati</taxon>
        <taxon>Bacillota</taxon>
        <taxon>Bacilli</taxon>
        <taxon>Bacillales</taxon>
        <taxon>Paenibacillaceae</taxon>
        <taxon>Paenibacillus</taxon>
    </lineage>
</organism>
<protein>
    <submittedName>
        <fullName evidence="3">FusB/FusC family EF-G-binding protein</fullName>
    </submittedName>
</protein>
<dbReference type="Pfam" id="PF16571">
    <property type="entry name" value="FBP_C"/>
    <property type="match status" value="1"/>
</dbReference>
<dbReference type="Gene3D" id="1.20.1280.250">
    <property type="match status" value="1"/>
</dbReference>
<reference evidence="3 4" key="1">
    <citation type="submission" date="2024-09" db="EMBL/GenBank/DDBJ databases">
        <authorList>
            <person name="Sun Q."/>
            <person name="Mori K."/>
        </authorList>
    </citation>
    <scope>NUCLEOTIDE SEQUENCE [LARGE SCALE GENOMIC DNA]</scope>
    <source>
        <strain evidence="3 4">JCM 12520</strain>
    </source>
</reference>
<proteinExistence type="predicted"/>
<evidence type="ECO:0000259" key="1">
    <source>
        <dbReference type="Pfam" id="PF07299"/>
    </source>
</evidence>
<comment type="caution">
    <text evidence="3">The sequence shown here is derived from an EMBL/GenBank/DDBJ whole genome shotgun (WGS) entry which is preliminary data.</text>
</comment>
<gene>
    <name evidence="3" type="ORF">ACFFNY_11370</name>
</gene>
<dbReference type="Pfam" id="PF07299">
    <property type="entry name" value="EF-G-binding_N"/>
    <property type="match status" value="1"/>
</dbReference>
<feature type="domain" description="Elongation factor G-binding protein N-terminal" evidence="1">
    <location>
        <begin position="5"/>
        <end position="85"/>
    </location>
</feature>
<dbReference type="RefSeq" id="WP_344910925.1">
    <property type="nucleotide sequence ID" value="NZ_BAAAYO010000010.1"/>
</dbReference>
<accession>A0ABV5VV67</accession>
<dbReference type="InterPro" id="IPR038344">
    <property type="entry name" value="EF-G_N_sf"/>
</dbReference>
<dbReference type="CDD" id="cd16342">
    <property type="entry name" value="FusC_FusB"/>
    <property type="match status" value="1"/>
</dbReference>
<dbReference type="InterPro" id="IPR032330">
    <property type="entry name" value="EF-G-binding_C"/>
</dbReference>
<dbReference type="EMBL" id="JBHMAG010000009">
    <property type="protein sequence ID" value="MFB9752155.1"/>
    <property type="molecule type" value="Genomic_DNA"/>
</dbReference>
<evidence type="ECO:0000313" key="4">
    <source>
        <dbReference type="Proteomes" id="UP001589619"/>
    </source>
</evidence>
<name>A0ABV5VV67_9BACL</name>